<dbReference type="GO" id="GO:0004497">
    <property type="term" value="F:monooxygenase activity"/>
    <property type="evidence" value="ECO:0007669"/>
    <property type="project" value="UniProtKB-KW"/>
</dbReference>
<evidence type="ECO:0000256" key="6">
    <source>
        <dbReference type="ARBA" id="ARBA00022723"/>
    </source>
</evidence>
<dbReference type="EMBL" id="CAKOAT010444043">
    <property type="protein sequence ID" value="CAH8373552.1"/>
    <property type="molecule type" value="Genomic_DNA"/>
</dbReference>
<comment type="cofactor">
    <cofactor evidence="1">
        <name>heme</name>
        <dbReference type="ChEBI" id="CHEBI:30413"/>
    </cofactor>
</comment>
<keyword evidence="4" id="KW-0349">Heme</keyword>
<protein>
    <recommendedName>
        <fullName evidence="14">Cytochrome P450</fullName>
    </recommendedName>
</protein>
<evidence type="ECO:0000313" key="13">
    <source>
        <dbReference type="Proteomes" id="UP001642260"/>
    </source>
</evidence>
<keyword evidence="10" id="KW-0503">Monooxygenase</keyword>
<evidence type="ECO:0000256" key="11">
    <source>
        <dbReference type="ARBA" id="ARBA00023136"/>
    </source>
</evidence>
<comment type="caution">
    <text evidence="12">The sequence shown here is derived from an EMBL/GenBank/DDBJ whole genome shotgun (WGS) entry which is preliminary data.</text>
</comment>
<dbReference type="InterPro" id="IPR036396">
    <property type="entry name" value="Cyt_P450_sf"/>
</dbReference>
<dbReference type="PANTHER" id="PTHR24282">
    <property type="entry name" value="CYTOCHROME P450 FAMILY MEMBER"/>
    <property type="match status" value="1"/>
</dbReference>
<evidence type="ECO:0000256" key="8">
    <source>
        <dbReference type="ARBA" id="ARBA00023002"/>
    </source>
</evidence>
<dbReference type="Gene3D" id="1.10.630.10">
    <property type="entry name" value="Cytochrome P450"/>
    <property type="match status" value="1"/>
</dbReference>
<dbReference type="PANTHER" id="PTHR24282:SF199">
    <property type="entry name" value="CYTOCHROME P450"/>
    <property type="match status" value="1"/>
</dbReference>
<dbReference type="Proteomes" id="UP001642260">
    <property type="component" value="Unassembled WGS sequence"/>
</dbReference>
<proteinExistence type="inferred from homology"/>
<evidence type="ECO:0008006" key="14">
    <source>
        <dbReference type="Google" id="ProtNLM"/>
    </source>
</evidence>
<keyword evidence="9" id="KW-0408">Iron</keyword>
<gene>
    <name evidence="12" type="ORF">ERUC_LOCUS31872</name>
</gene>
<keyword evidence="11" id="KW-0472">Membrane</keyword>
<evidence type="ECO:0000313" key="12">
    <source>
        <dbReference type="EMBL" id="CAH8373552.1"/>
    </source>
</evidence>
<dbReference type="InterPro" id="IPR050665">
    <property type="entry name" value="Cytochrome_P450_Monooxygen"/>
</dbReference>
<sequence length="113" mass="12681">MSKGVLAKTWGKPNVFKKDREPMFGNGLVMVEGVNWTHHRHMITPAFCPLNLKGMENMMVESTSNMLNRWAIQINLGVPIFDMENEIIGTAGDISAKTALDSWEKTQLKSSET</sequence>
<keyword evidence="13" id="KW-1185">Reference proteome</keyword>
<dbReference type="InterPro" id="IPR001128">
    <property type="entry name" value="Cyt_P450"/>
</dbReference>
<evidence type="ECO:0000256" key="1">
    <source>
        <dbReference type="ARBA" id="ARBA00001971"/>
    </source>
</evidence>
<dbReference type="SUPFAM" id="SSF48264">
    <property type="entry name" value="Cytochrome P450"/>
    <property type="match status" value="1"/>
</dbReference>
<evidence type="ECO:0000256" key="9">
    <source>
        <dbReference type="ARBA" id="ARBA00023004"/>
    </source>
</evidence>
<reference evidence="12 13" key="1">
    <citation type="submission" date="2022-03" db="EMBL/GenBank/DDBJ databases">
        <authorList>
            <person name="Macdonald S."/>
            <person name="Ahmed S."/>
            <person name="Newling K."/>
        </authorList>
    </citation>
    <scope>NUCLEOTIDE SEQUENCE [LARGE SCALE GENOMIC DNA]</scope>
</reference>
<organism evidence="12 13">
    <name type="scientific">Eruca vesicaria subsp. sativa</name>
    <name type="common">Garden rocket</name>
    <name type="synonym">Eruca sativa</name>
    <dbReference type="NCBI Taxonomy" id="29727"/>
    <lineage>
        <taxon>Eukaryota</taxon>
        <taxon>Viridiplantae</taxon>
        <taxon>Streptophyta</taxon>
        <taxon>Embryophyta</taxon>
        <taxon>Tracheophyta</taxon>
        <taxon>Spermatophyta</taxon>
        <taxon>Magnoliopsida</taxon>
        <taxon>eudicotyledons</taxon>
        <taxon>Gunneridae</taxon>
        <taxon>Pentapetalae</taxon>
        <taxon>rosids</taxon>
        <taxon>malvids</taxon>
        <taxon>Brassicales</taxon>
        <taxon>Brassicaceae</taxon>
        <taxon>Brassiceae</taxon>
        <taxon>Eruca</taxon>
    </lineage>
</organism>
<dbReference type="AlphaFoldDB" id="A0ABC8L8Q3"/>
<evidence type="ECO:0000256" key="4">
    <source>
        <dbReference type="ARBA" id="ARBA00022617"/>
    </source>
</evidence>
<dbReference type="Pfam" id="PF00067">
    <property type="entry name" value="p450"/>
    <property type="match status" value="1"/>
</dbReference>
<name>A0ABC8L8Q3_ERUVS</name>
<evidence type="ECO:0000256" key="10">
    <source>
        <dbReference type="ARBA" id="ARBA00023033"/>
    </source>
</evidence>
<evidence type="ECO:0000256" key="3">
    <source>
        <dbReference type="ARBA" id="ARBA00010617"/>
    </source>
</evidence>
<comment type="similarity">
    <text evidence="3">Belongs to the cytochrome P450 family.</text>
</comment>
<evidence type="ECO:0000256" key="2">
    <source>
        <dbReference type="ARBA" id="ARBA00004167"/>
    </source>
</evidence>
<keyword evidence="8" id="KW-0560">Oxidoreductase</keyword>
<keyword evidence="7" id="KW-1133">Transmembrane helix</keyword>
<comment type="subcellular location">
    <subcellularLocation>
        <location evidence="2">Membrane</location>
        <topology evidence="2">Single-pass membrane protein</topology>
    </subcellularLocation>
</comment>
<evidence type="ECO:0000256" key="5">
    <source>
        <dbReference type="ARBA" id="ARBA00022692"/>
    </source>
</evidence>
<dbReference type="GO" id="GO:0016020">
    <property type="term" value="C:membrane"/>
    <property type="evidence" value="ECO:0007669"/>
    <property type="project" value="UniProtKB-SubCell"/>
</dbReference>
<keyword evidence="5" id="KW-0812">Transmembrane</keyword>
<keyword evidence="6" id="KW-0479">Metal-binding</keyword>
<accession>A0ABC8L8Q3</accession>
<evidence type="ECO:0000256" key="7">
    <source>
        <dbReference type="ARBA" id="ARBA00022989"/>
    </source>
</evidence>
<dbReference type="GO" id="GO:0046872">
    <property type="term" value="F:metal ion binding"/>
    <property type="evidence" value="ECO:0007669"/>
    <property type="project" value="UniProtKB-KW"/>
</dbReference>